<evidence type="ECO:0000313" key="6">
    <source>
        <dbReference type="Proteomes" id="UP000178710"/>
    </source>
</evidence>
<accession>A0A1G2KP16</accession>
<evidence type="ECO:0000256" key="3">
    <source>
        <dbReference type="SAM" id="Phobius"/>
    </source>
</evidence>
<keyword evidence="1" id="KW-0732">Signal</keyword>
<feature type="transmembrane region" description="Helical" evidence="3">
    <location>
        <begin position="24"/>
        <end position="44"/>
    </location>
</feature>
<dbReference type="SMART" id="SM00560">
    <property type="entry name" value="LamGL"/>
    <property type="match status" value="1"/>
</dbReference>
<dbReference type="InterPro" id="IPR013320">
    <property type="entry name" value="ConA-like_dom_sf"/>
</dbReference>
<dbReference type="Pfam" id="PF13385">
    <property type="entry name" value="Laminin_G_3"/>
    <property type="match status" value="1"/>
</dbReference>
<dbReference type="EMBL" id="MHQK01000035">
    <property type="protein sequence ID" value="OHA01123.1"/>
    <property type="molecule type" value="Genomic_DNA"/>
</dbReference>
<dbReference type="SUPFAM" id="SSF49899">
    <property type="entry name" value="Concanavalin A-like lectins/glucanases"/>
    <property type="match status" value="1"/>
</dbReference>
<protein>
    <recommendedName>
        <fullName evidence="4">LamG-like jellyroll fold domain-containing protein</fullName>
    </recommendedName>
</protein>
<gene>
    <name evidence="5" type="ORF">A3C12_02495</name>
</gene>
<name>A0A1G2KP16_9BACT</name>
<keyword evidence="3" id="KW-1133">Transmembrane helix</keyword>
<evidence type="ECO:0000256" key="1">
    <source>
        <dbReference type="ARBA" id="ARBA00022729"/>
    </source>
</evidence>
<keyword evidence="2" id="KW-1015">Disulfide bond</keyword>
<sequence length="270" mass="28643">MVLIYGGSTSIILNSKSMNTSNQIRIGVLSTVLFIASWLLVIPLKVEAAIISKPPANLGLVGYWSMDEGSGSYATDSSGNKNTGTLTNGPTWVDGKRGKALNFDGVNDYVGVANNGSLQLATALTVSVWFKTSDTTTDKGIIRKDTLIGTRYLYGIVLNNIAGTGKVYGQYYNGTNFQVASTNAVNDGNWHQAIMTISGTTLTFYIDGASQGTAVISGTQGVPTGELDIGVLPPFTAGGRDGFINSRIDEVRIYNRALSASEVQALYNSR</sequence>
<feature type="domain" description="LamG-like jellyroll fold" evidence="4">
    <location>
        <begin position="122"/>
        <end position="261"/>
    </location>
</feature>
<keyword evidence="3" id="KW-0812">Transmembrane</keyword>
<evidence type="ECO:0000256" key="2">
    <source>
        <dbReference type="ARBA" id="ARBA00023157"/>
    </source>
</evidence>
<evidence type="ECO:0000313" key="5">
    <source>
        <dbReference type="EMBL" id="OHA01123.1"/>
    </source>
</evidence>
<dbReference type="InterPro" id="IPR006558">
    <property type="entry name" value="LamG-like"/>
</dbReference>
<evidence type="ECO:0000259" key="4">
    <source>
        <dbReference type="SMART" id="SM00560"/>
    </source>
</evidence>
<proteinExistence type="predicted"/>
<dbReference type="AlphaFoldDB" id="A0A1G2KP16"/>
<reference evidence="5 6" key="1">
    <citation type="journal article" date="2016" name="Nat. Commun.">
        <title>Thousands of microbial genomes shed light on interconnected biogeochemical processes in an aquifer system.</title>
        <authorList>
            <person name="Anantharaman K."/>
            <person name="Brown C.T."/>
            <person name="Hug L.A."/>
            <person name="Sharon I."/>
            <person name="Castelle C.J."/>
            <person name="Probst A.J."/>
            <person name="Thomas B.C."/>
            <person name="Singh A."/>
            <person name="Wilkins M.J."/>
            <person name="Karaoz U."/>
            <person name="Brodie E.L."/>
            <person name="Williams K.H."/>
            <person name="Hubbard S.S."/>
            <person name="Banfield J.F."/>
        </authorList>
    </citation>
    <scope>NUCLEOTIDE SEQUENCE [LARGE SCALE GENOMIC DNA]</scope>
</reference>
<dbReference type="Proteomes" id="UP000178710">
    <property type="component" value="Unassembled WGS sequence"/>
</dbReference>
<keyword evidence="3" id="KW-0472">Membrane</keyword>
<organism evidence="5 6">
    <name type="scientific">Candidatus Sungbacteria bacterium RIFCSPHIGHO2_02_FULL_49_20</name>
    <dbReference type="NCBI Taxonomy" id="1802272"/>
    <lineage>
        <taxon>Bacteria</taxon>
        <taxon>Candidatus Sungiibacteriota</taxon>
    </lineage>
</organism>
<dbReference type="Gene3D" id="2.60.120.200">
    <property type="match status" value="1"/>
</dbReference>
<comment type="caution">
    <text evidence="5">The sequence shown here is derived from an EMBL/GenBank/DDBJ whole genome shotgun (WGS) entry which is preliminary data.</text>
</comment>